<dbReference type="InterPro" id="IPR016143">
    <property type="entry name" value="Citrate_synth-like_sm_a-sub"/>
</dbReference>
<keyword evidence="3" id="KW-0816">Tricarboxylic acid cycle</keyword>
<organism evidence="8 9">
    <name type="scientific">Rubrivirga litoralis</name>
    <dbReference type="NCBI Taxonomy" id="3075598"/>
    <lineage>
        <taxon>Bacteria</taxon>
        <taxon>Pseudomonadati</taxon>
        <taxon>Rhodothermota</taxon>
        <taxon>Rhodothermia</taxon>
        <taxon>Rhodothermales</taxon>
        <taxon>Rubricoccaceae</taxon>
        <taxon>Rubrivirga</taxon>
    </lineage>
</organism>
<comment type="caution">
    <text evidence="8">The sequence shown here is derived from an EMBL/GenBank/DDBJ whole genome shotgun (WGS) entry which is preliminary data.</text>
</comment>
<dbReference type="SUPFAM" id="SSF48256">
    <property type="entry name" value="Citrate synthase"/>
    <property type="match status" value="1"/>
</dbReference>
<dbReference type="Gene3D" id="1.10.580.10">
    <property type="entry name" value="Citrate Synthase, domain 1"/>
    <property type="match status" value="1"/>
</dbReference>
<dbReference type="Pfam" id="PF00285">
    <property type="entry name" value="Citrate_synt"/>
    <property type="match status" value="1"/>
</dbReference>
<protein>
    <recommendedName>
        <fullName evidence="6">Citrate synthase</fullName>
    </recommendedName>
</protein>
<feature type="compositionally biased region" description="Polar residues" evidence="7">
    <location>
        <begin position="1"/>
        <end position="13"/>
    </location>
</feature>
<proteinExistence type="inferred from homology"/>
<comment type="similarity">
    <text evidence="2 6">Belongs to the citrate synthase family.</text>
</comment>
<dbReference type="InterPro" id="IPR036969">
    <property type="entry name" value="Citrate_synthase_sf"/>
</dbReference>
<dbReference type="InterPro" id="IPR024176">
    <property type="entry name" value="Citrate_synthase_bac-typ"/>
</dbReference>
<evidence type="ECO:0000256" key="1">
    <source>
        <dbReference type="ARBA" id="ARBA00004751"/>
    </source>
</evidence>
<dbReference type="InterPro" id="IPR011278">
    <property type="entry name" value="2-MeCitrate/Citrate_synth_II"/>
</dbReference>
<keyword evidence="4 6" id="KW-0808">Transferase</keyword>
<dbReference type="InterPro" id="IPR002020">
    <property type="entry name" value="Citrate_synthase"/>
</dbReference>
<dbReference type="InterPro" id="IPR016142">
    <property type="entry name" value="Citrate_synth-like_lrg_a-sub"/>
</dbReference>
<dbReference type="Gene3D" id="1.10.230.10">
    <property type="entry name" value="Cytochrome P450-Terp, domain 2"/>
    <property type="match status" value="1"/>
</dbReference>
<reference evidence="8 9" key="1">
    <citation type="submission" date="2023-09" db="EMBL/GenBank/DDBJ databases">
        <authorList>
            <person name="Rey-Velasco X."/>
        </authorList>
    </citation>
    <scope>NUCLEOTIDE SEQUENCE [LARGE SCALE GENOMIC DNA]</scope>
    <source>
        <strain evidence="8 9">F394</strain>
    </source>
</reference>
<dbReference type="PIRSF" id="PIRSF001369">
    <property type="entry name" value="Citrate_synth"/>
    <property type="match status" value="1"/>
</dbReference>
<evidence type="ECO:0000256" key="4">
    <source>
        <dbReference type="ARBA" id="ARBA00022679"/>
    </source>
</evidence>
<comment type="catalytic activity">
    <reaction evidence="5">
        <text>oxaloacetate + acetyl-CoA + H2O = citrate + CoA + H(+)</text>
        <dbReference type="Rhea" id="RHEA:16845"/>
        <dbReference type="ChEBI" id="CHEBI:15377"/>
        <dbReference type="ChEBI" id="CHEBI:15378"/>
        <dbReference type="ChEBI" id="CHEBI:16452"/>
        <dbReference type="ChEBI" id="CHEBI:16947"/>
        <dbReference type="ChEBI" id="CHEBI:57287"/>
        <dbReference type="ChEBI" id="CHEBI:57288"/>
        <dbReference type="EC" id="2.3.3.16"/>
    </reaction>
</comment>
<dbReference type="PANTHER" id="PTHR11739:SF4">
    <property type="entry name" value="CITRATE SYNTHASE, PEROXISOMAL"/>
    <property type="match status" value="1"/>
</dbReference>
<evidence type="ECO:0000313" key="8">
    <source>
        <dbReference type="EMBL" id="MDT0631301.1"/>
    </source>
</evidence>
<dbReference type="EMBL" id="JAVRHT010000010">
    <property type="protein sequence ID" value="MDT0631301.1"/>
    <property type="molecule type" value="Genomic_DNA"/>
</dbReference>
<evidence type="ECO:0000256" key="5">
    <source>
        <dbReference type="ARBA" id="ARBA00049288"/>
    </source>
</evidence>
<accession>A0ABU3BPT9</accession>
<dbReference type="PANTHER" id="PTHR11739">
    <property type="entry name" value="CITRATE SYNTHASE"/>
    <property type="match status" value="1"/>
</dbReference>
<sequence length="393" mass="42962">MAEPTTASTSTDAAGNGAPQKSRGLEGVTALDTELSFIDGQKGELLYRGYTIEDLAQNASFEETAYLLWKGELPTQSQLDDLNGQLREARQVHPDLLDHLRHHTPKGANPMAAMRTALSMLSAYDDEADVMEPEANYRKAVRLTAKLPTLVAAFDRIRKGKDVIAPTGEGSTAHDFLYQLNGEAPGPAAEEIMDAALVLHAEHGLNASTFTARVIGSTLADMYSAVVGAVGALKGPLHGGANIEVMKTLLELDESGETAQEFVDRKIENKEKIMGIGHRVYKTLDPRATILRNLLSGLSEEKGDTRWLEMSDTIRSTVKERKGLDANVDFYSASVYYLLGIEADLYTPIFAMSRMTGWTAHLLEQWQDNRLIRPRAEYVGARGKTVTPVGDRG</sequence>
<name>A0ABU3BPT9_9BACT</name>
<dbReference type="RefSeq" id="WP_311662644.1">
    <property type="nucleotide sequence ID" value="NZ_JAVRHT010000010.1"/>
</dbReference>
<dbReference type="Proteomes" id="UP001267426">
    <property type="component" value="Unassembled WGS sequence"/>
</dbReference>
<evidence type="ECO:0000256" key="3">
    <source>
        <dbReference type="ARBA" id="ARBA00022532"/>
    </source>
</evidence>
<comment type="pathway">
    <text evidence="1">Carbohydrate metabolism; tricarboxylic acid cycle; isocitrate from oxaloacetate: step 1/2.</text>
</comment>
<evidence type="ECO:0000256" key="2">
    <source>
        <dbReference type="ARBA" id="ARBA00010566"/>
    </source>
</evidence>
<dbReference type="NCBIfam" id="TIGR01800">
    <property type="entry name" value="cit_synth_II"/>
    <property type="match status" value="1"/>
</dbReference>
<evidence type="ECO:0000256" key="6">
    <source>
        <dbReference type="PIRNR" id="PIRNR001369"/>
    </source>
</evidence>
<feature type="region of interest" description="Disordered" evidence="7">
    <location>
        <begin position="1"/>
        <end position="23"/>
    </location>
</feature>
<dbReference type="PRINTS" id="PR00143">
    <property type="entry name" value="CITRTSNTHASE"/>
</dbReference>
<keyword evidence="9" id="KW-1185">Reference proteome</keyword>
<gene>
    <name evidence="8" type="ORF">RM540_06015</name>
</gene>
<evidence type="ECO:0000256" key="7">
    <source>
        <dbReference type="SAM" id="MobiDB-lite"/>
    </source>
</evidence>
<evidence type="ECO:0000313" key="9">
    <source>
        <dbReference type="Proteomes" id="UP001267426"/>
    </source>
</evidence>